<evidence type="ECO:0000313" key="2">
    <source>
        <dbReference type="Proteomes" id="UP001497623"/>
    </source>
</evidence>
<comment type="caution">
    <text evidence="1">The sequence shown here is derived from an EMBL/GenBank/DDBJ whole genome shotgun (WGS) entry which is preliminary data.</text>
</comment>
<name>A0AAV2SGH9_MEGNR</name>
<protein>
    <submittedName>
        <fullName evidence="1">Uncharacterized protein</fullName>
    </submittedName>
</protein>
<organism evidence="1 2">
    <name type="scientific">Meganyctiphanes norvegica</name>
    <name type="common">Northern krill</name>
    <name type="synonym">Thysanopoda norvegica</name>
    <dbReference type="NCBI Taxonomy" id="48144"/>
    <lineage>
        <taxon>Eukaryota</taxon>
        <taxon>Metazoa</taxon>
        <taxon>Ecdysozoa</taxon>
        <taxon>Arthropoda</taxon>
        <taxon>Crustacea</taxon>
        <taxon>Multicrustacea</taxon>
        <taxon>Malacostraca</taxon>
        <taxon>Eumalacostraca</taxon>
        <taxon>Eucarida</taxon>
        <taxon>Euphausiacea</taxon>
        <taxon>Euphausiidae</taxon>
        <taxon>Meganyctiphanes</taxon>
    </lineage>
</organism>
<sequence length="104" mass="11423">SEKSKNPKLDVVALRETETERNIQSTLSSHIYDEPNEELAKAMFAAVKAQGEASVEFPSSEPERTADRTSDKYLSPLALAPGLVPCRPLPQPPLFNPFKPGQIC</sequence>
<accession>A0AAV2SGH9</accession>
<gene>
    <name evidence="1" type="ORF">MNOR_LOCUS37281</name>
</gene>
<dbReference type="AlphaFoldDB" id="A0AAV2SGH9"/>
<reference evidence="1 2" key="1">
    <citation type="submission" date="2024-05" db="EMBL/GenBank/DDBJ databases">
        <authorList>
            <person name="Wallberg A."/>
        </authorList>
    </citation>
    <scope>NUCLEOTIDE SEQUENCE [LARGE SCALE GENOMIC DNA]</scope>
</reference>
<dbReference type="Proteomes" id="UP001497623">
    <property type="component" value="Unassembled WGS sequence"/>
</dbReference>
<evidence type="ECO:0000313" key="1">
    <source>
        <dbReference type="EMBL" id="CAL4197559.1"/>
    </source>
</evidence>
<proteinExistence type="predicted"/>
<feature type="non-terminal residue" evidence="1">
    <location>
        <position position="1"/>
    </location>
</feature>
<keyword evidence="2" id="KW-1185">Reference proteome</keyword>
<dbReference type="EMBL" id="CAXKWB010073807">
    <property type="protein sequence ID" value="CAL4197559.1"/>
    <property type="molecule type" value="Genomic_DNA"/>
</dbReference>